<accession>G3GSL8</accession>
<evidence type="ECO:0000313" key="2">
    <source>
        <dbReference type="Proteomes" id="UP000001075"/>
    </source>
</evidence>
<dbReference type="AlphaFoldDB" id="G3GSL8"/>
<proteinExistence type="predicted"/>
<protein>
    <submittedName>
        <fullName evidence="1">Uncharacterized protein</fullName>
    </submittedName>
</protein>
<evidence type="ECO:0000313" key="1">
    <source>
        <dbReference type="EMBL" id="EGV96383.1"/>
    </source>
</evidence>
<dbReference type="EMBL" id="JH000012">
    <property type="protein sequence ID" value="EGV96383.1"/>
    <property type="molecule type" value="Genomic_DNA"/>
</dbReference>
<sequence length="54" mass="6294">MEKLPSTEVFVDIRERPSRISSDCKGARGSLKTKGTWRQESYNCWLRHTGLRLL</sequence>
<organism evidence="1 2">
    <name type="scientific">Cricetulus griseus</name>
    <name type="common">Chinese hamster</name>
    <name type="synonym">Cricetulus barabensis griseus</name>
    <dbReference type="NCBI Taxonomy" id="10029"/>
    <lineage>
        <taxon>Eukaryota</taxon>
        <taxon>Metazoa</taxon>
        <taxon>Chordata</taxon>
        <taxon>Craniata</taxon>
        <taxon>Vertebrata</taxon>
        <taxon>Euteleostomi</taxon>
        <taxon>Mammalia</taxon>
        <taxon>Eutheria</taxon>
        <taxon>Euarchontoglires</taxon>
        <taxon>Glires</taxon>
        <taxon>Rodentia</taxon>
        <taxon>Myomorpha</taxon>
        <taxon>Muroidea</taxon>
        <taxon>Cricetidae</taxon>
        <taxon>Cricetinae</taxon>
        <taxon>Cricetulus</taxon>
    </lineage>
</organism>
<name>G3GSL8_CRIGR</name>
<reference evidence="2" key="1">
    <citation type="journal article" date="2011" name="Nat. Biotechnol.">
        <title>The genomic sequence of the Chinese hamster ovary (CHO)-K1 cell line.</title>
        <authorList>
            <person name="Xu X."/>
            <person name="Nagarajan H."/>
            <person name="Lewis N.E."/>
            <person name="Pan S."/>
            <person name="Cai Z."/>
            <person name="Liu X."/>
            <person name="Chen W."/>
            <person name="Xie M."/>
            <person name="Wang W."/>
            <person name="Hammond S."/>
            <person name="Andersen M.R."/>
            <person name="Neff N."/>
            <person name="Passarelli B."/>
            <person name="Koh W."/>
            <person name="Fan H.C."/>
            <person name="Wang J."/>
            <person name="Gui Y."/>
            <person name="Lee K.H."/>
            <person name="Betenbaugh M.J."/>
            <person name="Quake S.R."/>
            <person name="Famili I."/>
            <person name="Palsson B.O."/>
            <person name="Wang J."/>
        </authorList>
    </citation>
    <scope>NUCLEOTIDE SEQUENCE [LARGE SCALE GENOMIC DNA]</scope>
    <source>
        <strain evidence="2">CHO K1 cell line</strain>
    </source>
</reference>
<gene>
    <name evidence="1" type="ORF">I79_000635</name>
</gene>
<dbReference type="InParanoid" id="G3GSL8"/>
<dbReference type="Proteomes" id="UP000001075">
    <property type="component" value="Unassembled WGS sequence"/>
</dbReference>